<feature type="domain" description="TFIIS-type" evidence="11">
    <location>
        <begin position="268"/>
        <end position="308"/>
    </location>
</feature>
<keyword evidence="9" id="KW-0175">Coiled coil</keyword>
<dbReference type="GO" id="GO:0003746">
    <property type="term" value="F:translation elongation factor activity"/>
    <property type="evidence" value="ECO:0007669"/>
    <property type="project" value="UniProtKB-KW"/>
</dbReference>
<dbReference type="Gene3D" id="1.20.930.10">
    <property type="entry name" value="Conserved domain common to transcription factors TFIIS, elongin A, CRSP70"/>
    <property type="match status" value="1"/>
</dbReference>
<dbReference type="PROSITE" id="PS00466">
    <property type="entry name" value="ZF_TFIIS_1"/>
    <property type="match status" value="1"/>
</dbReference>
<dbReference type="Gene3D" id="1.10.472.30">
    <property type="entry name" value="Transcription elongation factor S-II, central domain"/>
    <property type="match status" value="1"/>
</dbReference>
<feature type="coiled-coil region" evidence="9">
    <location>
        <begin position="237"/>
        <end position="264"/>
    </location>
</feature>
<evidence type="ECO:0000256" key="3">
    <source>
        <dbReference type="ARBA" id="ARBA00022771"/>
    </source>
</evidence>
<dbReference type="PANTHER" id="PTHR11477:SF0">
    <property type="entry name" value="IP08861P-RELATED"/>
    <property type="match status" value="1"/>
</dbReference>
<evidence type="ECO:0000256" key="4">
    <source>
        <dbReference type="ARBA" id="ARBA00022833"/>
    </source>
</evidence>
<keyword evidence="14" id="KW-0251">Elongation factor</keyword>
<dbReference type="GO" id="GO:0031564">
    <property type="term" value="P:transcription antitermination"/>
    <property type="evidence" value="ECO:0007669"/>
    <property type="project" value="TreeGrafter"/>
</dbReference>
<name>A0AAJ0D740_9PEZI</name>
<sequence>MDANQLLEHSRTLQKALEKNEPSSTIFSLLQPLEKCTPSEDALRSSKVGVVVAKCRSSKDPKVASLASTLINKWKAAVHKKKPGAASPLPQGGLAKPTANGVNGTGRSGTSSPAPPVVKKEPAARKYSVAPDKRNAKEDGVDTASTGDATRDGCTTLIYNGLCFMSEESPDAILAVSKTVEQAAYKEYGPDTGTNYKQKMRSLHLNLKMKQNTVLRRDVFNGSIDPKRFVTMTSDELKSEDKRKEDEKLEKENMNKAMTAVEEKAISTTMTCGKCKKSRVAYSQAQTRSADEPLTTFCECTVCGHRWKFS</sequence>
<reference evidence="14" key="1">
    <citation type="submission" date="2023-04" db="EMBL/GenBank/DDBJ databases">
        <title>Black Yeasts Isolated from many extreme environments.</title>
        <authorList>
            <person name="Coleine C."/>
            <person name="Stajich J.E."/>
            <person name="Selbmann L."/>
        </authorList>
    </citation>
    <scope>NUCLEOTIDE SEQUENCE</scope>
    <source>
        <strain evidence="14">CCFEE 5312</strain>
    </source>
</reference>
<dbReference type="InterPro" id="IPR035441">
    <property type="entry name" value="TFIIS/LEDGF_dom_sf"/>
</dbReference>
<feature type="domain" description="TFIIS N-terminal" evidence="12">
    <location>
        <begin position="1"/>
        <end position="81"/>
    </location>
</feature>
<evidence type="ECO:0000256" key="6">
    <source>
        <dbReference type="PROSITE-ProRule" id="PRU00472"/>
    </source>
</evidence>
<keyword evidence="2 8" id="KW-0479">Metal-binding</keyword>
<dbReference type="InterPro" id="IPR003618">
    <property type="entry name" value="TFIIS_cen_dom"/>
</dbReference>
<evidence type="ECO:0000259" key="11">
    <source>
        <dbReference type="PROSITE" id="PS51133"/>
    </source>
</evidence>
<comment type="subcellular location">
    <subcellularLocation>
        <location evidence="1 7 8">Nucleus</location>
    </subcellularLocation>
</comment>
<dbReference type="CDD" id="cd13749">
    <property type="entry name" value="Zn-ribbon_TFIIS"/>
    <property type="match status" value="1"/>
</dbReference>
<dbReference type="InterPro" id="IPR003617">
    <property type="entry name" value="TFIIS/CRSP70_N_sub"/>
</dbReference>
<keyword evidence="4 8" id="KW-0862">Zinc</keyword>
<keyword evidence="8" id="KW-0804">Transcription</keyword>
<dbReference type="NCBIfam" id="TIGR01385">
    <property type="entry name" value="TFSII"/>
    <property type="match status" value="1"/>
</dbReference>
<dbReference type="SUPFAM" id="SSF47676">
    <property type="entry name" value="Conserved domain common to transcription factors TFIIS, elongin A, CRSP70"/>
    <property type="match status" value="1"/>
</dbReference>
<dbReference type="GO" id="GO:0008270">
    <property type="term" value="F:zinc ion binding"/>
    <property type="evidence" value="ECO:0007669"/>
    <property type="project" value="UniProtKB-UniRule"/>
</dbReference>
<dbReference type="Proteomes" id="UP001271007">
    <property type="component" value="Unassembled WGS sequence"/>
</dbReference>
<keyword evidence="8" id="KW-0238">DNA-binding</keyword>
<dbReference type="CDD" id="cd00183">
    <property type="entry name" value="TFIIS_I"/>
    <property type="match status" value="1"/>
</dbReference>
<dbReference type="GO" id="GO:0031440">
    <property type="term" value="P:regulation of mRNA 3'-end processing"/>
    <property type="evidence" value="ECO:0007669"/>
    <property type="project" value="TreeGrafter"/>
</dbReference>
<dbReference type="SMART" id="SM00510">
    <property type="entry name" value="TFS2M"/>
    <property type="match status" value="1"/>
</dbReference>
<evidence type="ECO:0000256" key="9">
    <source>
        <dbReference type="SAM" id="Coils"/>
    </source>
</evidence>
<keyword evidence="14" id="KW-0648">Protein biosynthesis</keyword>
<keyword evidence="15" id="KW-1185">Reference proteome</keyword>
<proteinExistence type="inferred from homology"/>
<dbReference type="InterPro" id="IPR006289">
    <property type="entry name" value="TFSII"/>
</dbReference>
<feature type="domain" description="TFIIS central" evidence="13">
    <location>
        <begin position="150"/>
        <end position="265"/>
    </location>
</feature>
<dbReference type="SUPFAM" id="SSF57783">
    <property type="entry name" value="Zinc beta-ribbon"/>
    <property type="match status" value="1"/>
</dbReference>
<dbReference type="GO" id="GO:0006368">
    <property type="term" value="P:transcription elongation by RNA polymerase II"/>
    <property type="evidence" value="ECO:0007669"/>
    <property type="project" value="InterPro"/>
</dbReference>
<dbReference type="EMBL" id="JAWDJX010000058">
    <property type="protein sequence ID" value="KAK3047693.1"/>
    <property type="molecule type" value="Genomic_DNA"/>
</dbReference>
<feature type="region of interest" description="Disordered" evidence="10">
    <location>
        <begin position="81"/>
        <end position="147"/>
    </location>
</feature>
<keyword evidence="5 7" id="KW-0539">Nucleus</keyword>
<dbReference type="SUPFAM" id="SSF46942">
    <property type="entry name" value="Elongation factor TFIIS domain 2"/>
    <property type="match status" value="1"/>
</dbReference>
<dbReference type="PROSITE" id="PS51319">
    <property type="entry name" value="TFIIS_N"/>
    <property type="match status" value="1"/>
</dbReference>
<evidence type="ECO:0000256" key="1">
    <source>
        <dbReference type="ARBA" id="ARBA00004123"/>
    </source>
</evidence>
<evidence type="ECO:0000313" key="14">
    <source>
        <dbReference type="EMBL" id="KAK3047693.1"/>
    </source>
</evidence>
<dbReference type="Pfam" id="PF01096">
    <property type="entry name" value="Zn_ribbon_TFIIS"/>
    <property type="match status" value="1"/>
</dbReference>
<evidence type="ECO:0000259" key="13">
    <source>
        <dbReference type="PROSITE" id="PS51321"/>
    </source>
</evidence>
<dbReference type="AlphaFoldDB" id="A0AAJ0D740"/>
<dbReference type="GO" id="GO:0006362">
    <property type="term" value="P:transcription elongation by RNA polymerase I"/>
    <property type="evidence" value="ECO:0007669"/>
    <property type="project" value="TreeGrafter"/>
</dbReference>
<dbReference type="PIRSF" id="PIRSF006704">
    <property type="entry name" value="TF_IIS"/>
    <property type="match status" value="1"/>
</dbReference>
<dbReference type="Pfam" id="PF08711">
    <property type="entry name" value="Med26"/>
    <property type="match status" value="1"/>
</dbReference>
<feature type="compositionally biased region" description="Basic and acidic residues" evidence="10">
    <location>
        <begin position="131"/>
        <end position="140"/>
    </location>
</feature>
<evidence type="ECO:0000256" key="2">
    <source>
        <dbReference type="ARBA" id="ARBA00022723"/>
    </source>
</evidence>
<dbReference type="PANTHER" id="PTHR11477">
    <property type="entry name" value="TRANSCRIPTION FACTOR S-II ZINC FINGER DOMAIN-CONTAINING PROTEIN"/>
    <property type="match status" value="1"/>
</dbReference>
<dbReference type="PROSITE" id="PS51133">
    <property type="entry name" value="ZF_TFIIS_2"/>
    <property type="match status" value="1"/>
</dbReference>
<keyword evidence="3 6" id="KW-0863">Zinc-finger</keyword>
<evidence type="ECO:0000256" key="7">
    <source>
        <dbReference type="PROSITE-ProRule" id="PRU00649"/>
    </source>
</evidence>
<dbReference type="GO" id="GO:0000977">
    <property type="term" value="F:RNA polymerase II transcription regulatory region sequence-specific DNA binding"/>
    <property type="evidence" value="ECO:0007669"/>
    <property type="project" value="TreeGrafter"/>
</dbReference>
<evidence type="ECO:0000259" key="12">
    <source>
        <dbReference type="PROSITE" id="PS51319"/>
    </source>
</evidence>
<dbReference type="FunFam" id="1.10.472.30:FF:000003">
    <property type="entry name" value="Transcription elongation factor S-II"/>
    <property type="match status" value="1"/>
</dbReference>
<dbReference type="SMART" id="SM00440">
    <property type="entry name" value="ZnF_C2C2"/>
    <property type="match status" value="1"/>
</dbReference>
<dbReference type="InterPro" id="IPR035100">
    <property type="entry name" value="TF_IIS-typ"/>
</dbReference>
<dbReference type="InterPro" id="IPR001222">
    <property type="entry name" value="Znf_TFIIS"/>
</dbReference>
<comment type="similarity">
    <text evidence="8">Belongs to the TFS-II family.</text>
</comment>
<dbReference type="SMART" id="SM00509">
    <property type="entry name" value="TFS2N"/>
    <property type="match status" value="1"/>
</dbReference>
<dbReference type="InterPro" id="IPR036575">
    <property type="entry name" value="TFIIS_cen_dom_sf"/>
</dbReference>
<dbReference type="Gene3D" id="2.20.25.10">
    <property type="match status" value="1"/>
</dbReference>
<protein>
    <recommendedName>
        <fullName evidence="8">Transcription elongation factor</fullName>
    </recommendedName>
</protein>
<dbReference type="Pfam" id="PF07500">
    <property type="entry name" value="TFIIS_M"/>
    <property type="match status" value="1"/>
</dbReference>
<dbReference type="GO" id="GO:0005634">
    <property type="term" value="C:nucleus"/>
    <property type="evidence" value="ECO:0007669"/>
    <property type="project" value="UniProtKB-SubCell"/>
</dbReference>
<comment type="caution">
    <text evidence="14">The sequence shown here is derived from an EMBL/GenBank/DDBJ whole genome shotgun (WGS) entry which is preliminary data.</text>
</comment>
<keyword evidence="8" id="KW-0805">Transcription regulation</keyword>
<dbReference type="GO" id="GO:0001139">
    <property type="term" value="F:RNA polymerase II complex recruiting activity"/>
    <property type="evidence" value="ECO:0007669"/>
    <property type="project" value="TreeGrafter"/>
</dbReference>
<comment type="function">
    <text evidence="8">Necessary for efficient RNA polymerase II transcription elongation past template-encoded arresting sites.</text>
</comment>
<evidence type="ECO:0000256" key="10">
    <source>
        <dbReference type="SAM" id="MobiDB-lite"/>
    </source>
</evidence>
<dbReference type="PROSITE" id="PS51321">
    <property type="entry name" value="TFIIS_CENTRAL"/>
    <property type="match status" value="1"/>
</dbReference>
<dbReference type="InterPro" id="IPR017923">
    <property type="entry name" value="TFIIS_N"/>
</dbReference>
<evidence type="ECO:0000256" key="5">
    <source>
        <dbReference type="ARBA" id="ARBA00023242"/>
    </source>
</evidence>
<evidence type="ECO:0000256" key="8">
    <source>
        <dbReference type="RuleBase" id="RU368078"/>
    </source>
</evidence>
<accession>A0AAJ0D740</accession>
<gene>
    <name evidence="14" type="primary">tfs1</name>
    <name evidence="14" type="ORF">LTR09_010951</name>
</gene>
<organism evidence="14 15">
    <name type="scientific">Extremus antarcticus</name>
    <dbReference type="NCBI Taxonomy" id="702011"/>
    <lineage>
        <taxon>Eukaryota</taxon>
        <taxon>Fungi</taxon>
        <taxon>Dikarya</taxon>
        <taxon>Ascomycota</taxon>
        <taxon>Pezizomycotina</taxon>
        <taxon>Dothideomycetes</taxon>
        <taxon>Dothideomycetidae</taxon>
        <taxon>Mycosphaerellales</taxon>
        <taxon>Extremaceae</taxon>
        <taxon>Extremus</taxon>
    </lineage>
</organism>
<evidence type="ECO:0000313" key="15">
    <source>
        <dbReference type="Proteomes" id="UP001271007"/>
    </source>
</evidence>